<dbReference type="OrthoDB" id="7190835at2"/>
<accession>T0IE75</accession>
<dbReference type="RefSeq" id="WP_021236031.1">
    <property type="nucleotide sequence ID" value="NZ_ATHL01000151.1"/>
</dbReference>
<dbReference type="Proteomes" id="UP000015527">
    <property type="component" value="Unassembled WGS sequence"/>
</dbReference>
<dbReference type="AlphaFoldDB" id="T0IE75"/>
<sequence length="273" mass="28261">MKVKPVGTLCMALGMLLPLTGCSGALKLFGLRHDSRPEIAVRPIGGTRSPAGAATRQGREDLAAGRIGAAIAQFQVALAAGEPVGAAANGLGVAYARLGRFEQAHRFFSEALAIEPANAKYRSNLALLMRSPLMAERHAADLAAQIAPAALPEIPRRSVVPGALTRISRGAVALRTTGRAAPGRGPLPRTGASGSEGFHPLVRIEFADVTEALPTKPEIAPSAAAAETESVMAPKPPPVPRRTVHLSADARGFKPLVHIELGGPAVSSSKEQQ</sequence>
<reference evidence="5 6" key="1">
    <citation type="journal article" date="2013" name="Genome Announc.">
        <title>Genome Sequence of Novosphingobium lindaniclasticum LE124T, Isolated from a Hexachlorocyclohexane Dumpsite.</title>
        <authorList>
            <person name="Saxena A."/>
            <person name="Nayyar N."/>
            <person name="Sangwan N."/>
            <person name="Kumari R."/>
            <person name="Khurana J.P."/>
            <person name="Lal R."/>
        </authorList>
    </citation>
    <scope>NUCLEOTIDE SEQUENCE [LARGE SCALE GENOMIC DNA]</scope>
    <source>
        <strain evidence="5 6">LE124</strain>
    </source>
</reference>
<dbReference type="InterPro" id="IPR011990">
    <property type="entry name" value="TPR-like_helical_dom_sf"/>
</dbReference>
<evidence type="ECO:0000256" key="2">
    <source>
        <dbReference type="ARBA" id="ARBA00022803"/>
    </source>
</evidence>
<feature type="region of interest" description="Disordered" evidence="4">
    <location>
        <begin position="222"/>
        <end position="243"/>
    </location>
</feature>
<dbReference type="EMBL" id="ATHL01000151">
    <property type="protein sequence ID" value="EQB07964.1"/>
    <property type="molecule type" value="Genomic_DNA"/>
</dbReference>
<protein>
    <submittedName>
        <fullName evidence="5">Uncharacterized protein</fullName>
    </submittedName>
</protein>
<keyword evidence="1" id="KW-0677">Repeat</keyword>
<dbReference type="InterPro" id="IPR019734">
    <property type="entry name" value="TPR_rpt"/>
</dbReference>
<keyword evidence="2 3" id="KW-0802">TPR repeat</keyword>
<dbReference type="SUPFAM" id="SSF48452">
    <property type="entry name" value="TPR-like"/>
    <property type="match status" value="1"/>
</dbReference>
<evidence type="ECO:0000313" key="5">
    <source>
        <dbReference type="EMBL" id="EQB07964.1"/>
    </source>
</evidence>
<proteinExistence type="predicted"/>
<dbReference type="eggNOG" id="COG0457">
    <property type="taxonomic scope" value="Bacteria"/>
</dbReference>
<evidence type="ECO:0000313" key="6">
    <source>
        <dbReference type="Proteomes" id="UP000015527"/>
    </source>
</evidence>
<comment type="caution">
    <text evidence="5">The sequence shown here is derived from an EMBL/GenBank/DDBJ whole genome shotgun (WGS) entry which is preliminary data.</text>
</comment>
<evidence type="ECO:0000256" key="1">
    <source>
        <dbReference type="ARBA" id="ARBA00022737"/>
    </source>
</evidence>
<evidence type="ECO:0000256" key="3">
    <source>
        <dbReference type="PROSITE-ProRule" id="PRU00339"/>
    </source>
</evidence>
<dbReference type="Gene3D" id="1.25.40.10">
    <property type="entry name" value="Tetratricopeptide repeat domain"/>
    <property type="match status" value="1"/>
</dbReference>
<dbReference type="InterPro" id="IPR013105">
    <property type="entry name" value="TPR_2"/>
</dbReference>
<feature type="repeat" description="TPR" evidence="3">
    <location>
        <begin position="85"/>
        <end position="118"/>
    </location>
</feature>
<name>T0IE75_9SPHN</name>
<keyword evidence="6" id="KW-1185">Reference proteome</keyword>
<organism evidence="5 6">
    <name type="scientific">Novosphingobium lindaniclasticum LE124</name>
    <dbReference type="NCBI Taxonomy" id="1096930"/>
    <lineage>
        <taxon>Bacteria</taxon>
        <taxon>Pseudomonadati</taxon>
        <taxon>Pseudomonadota</taxon>
        <taxon>Alphaproteobacteria</taxon>
        <taxon>Sphingomonadales</taxon>
        <taxon>Sphingomonadaceae</taxon>
        <taxon>Novosphingobium</taxon>
    </lineage>
</organism>
<gene>
    <name evidence="5" type="ORF">L284_21830</name>
</gene>
<dbReference type="PATRIC" id="fig|1096930.3.peg.4290"/>
<evidence type="ECO:0000256" key="4">
    <source>
        <dbReference type="SAM" id="MobiDB-lite"/>
    </source>
</evidence>
<dbReference type="PROSITE" id="PS50293">
    <property type="entry name" value="TPR_REGION"/>
    <property type="match status" value="1"/>
</dbReference>
<dbReference type="PROSITE" id="PS50005">
    <property type="entry name" value="TPR"/>
    <property type="match status" value="1"/>
</dbReference>
<dbReference type="SMART" id="SM00028">
    <property type="entry name" value="TPR"/>
    <property type="match status" value="1"/>
</dbReference>
<dbReference type="Pfam" id="PF07719">
    <property type="entry name" value="TPR_2"/>
    <property type="match status" value="1"/>
</dbReference>